<keyword evidence="3" id="KW-0732">Signal</keyword>
<dbReference type="GO" id="GO:0016810">
    <property type="term" value="F:hydrolase activity, acting on carbon-nitrogen (but not peptide) bonds"/>
    <property type="evidence" value="ECO:0007669"/>
    <property type="project" value="InterPro"/>
</dbReference>
<feature type="transmembrane region" description="Helical" evidence="7">
    <location>
        <begin position="376"/>
        <end position="402"/>
    </location>
</feature>
<dbReference type="STRING" id="1229662.W3X8U7"/>
<name>W3X8U7_PESFW</name>
<keyword evidence="10" id="KW-1185">Reference proteome</keyword>
<dbReference type="Gene3D" id="3.20.20.370">
    <property type="entry name" value="Glycoside hydrolase/deacetylase"/>
    <property type="match status" value="1"/>
</dbReference>
<dbReference type="PROSITE" id="PS51677">
    <property type="entry name" value="NODB"/>
    <property type="match status" value="1"/>
</dbReference>
<dbReference type="AlphaFoldDB" id="W3X8U7"/>
<feature type="transmembrane region" description="Helical" evidence="7">
    <location>
        <begin position="37"/>
        <end position="57"/>
    </location>
</feature>
<feature type="domain" description="NodB homology" evidence="8">
    <location>
        <begin position="488"/>
        <end position="685"/>
    </location>
</feature>
<dbReference type="InterPro" id="IPR002509">
    <property type="entry name" value="NODB_dom"/>
</dbReference>
<protein>
    <recommendedName>
        <fullName evidence="8">NodB homology domain-containing protein</fullName>
    </recommendedName>
</protein>
<reference evidence="10" key="1">
    <citation type="journal article" date="2015" name="BMC Genomics">
        <title>Genomic and transcriptomic analysis of the endophytic fungus Pestalotiopsis fici reveals its lifestyle and high potential for synthesis of natural products.</title>
        <authorList>
            <person name="Wang X."/>
            <person name="Zhang X."/>
            <person name="Liu L."/>
            <person name="Xiang M."/>
            <person name="Wang W."/>
            <person name="Sun X."/>
            <person name="Che Y."/>
            <person name="Guo L."/>
            <person name="Liu G."/>
            <person name="Guo L."/>
            <person name="Wang C."/>
            <person name="Yin W.B."/>
            <person name="Stadler M."/>
            <person name="Zhang X."/>
            <person name="Liu X."/>
        </authorList>
    </citation>
    <scope>NUCLEOTIDE SEQUENCE [LARGE SCALE GENOMIC DNA]</scope>
    <source>
        <strain evidence="10">W106-1 / CGMCC3.15140</strain>
    </source>
</reference>
<accession>W3X8U7</accession>
<evidence type="ECO:0000259" key="8">
    <source>
        <dbReference type="PROSITE" id="PS51677"/>
    </source>
</evidence>
<keyword evidence="6" id="KW-0170">Cobalt</keyword>
<evidence type="ECO:0000256" key="3">
    <source>
        <dbReference type="ARBA" id="ARBA00022729"/>
    </source>
</evidence>
<dbReference type="InterPro" id="IPR029044">
    <property type="entry name" value="Nucleotide-diphossugar_trans"/>
</dbReference>
<dbReference type="GO" id="GO:0046872">
    <property type="term" value="F:metal ion binding"/>
    <property type="evidence" value="ECO:0007669"/>
    <property type="project" value="UniProtKB-KW"/>
</dbReference>
<evidence type="ECO:0000256" key="2">
    <source>
        <dbReference type="ARBA" id="ARBA00022723"/>
    </source>
</evidence>
<keyword evidence="4" id="KW-0378">Hydrolase</keyword>
<dbReference type="Pfam" id="PF00535">
    <property type="entry name" value="Glycos_transf_2"/>
    <property type="match status" value="1"/>
</dbReference>
<dbReference type="eggNOG" id="KOG2571">
    <property type="taxonomic scope" value="Eukaryota"/>
</dbReference>
<organism evidence="9 10">
    <name type="scientific">Pestalotiopsis fici (strain W106-1 / CGMCC3.15140)</name>
    <dbReference type="NCBI Taxonomy" id="1229662"/>
    <lineage>
        <taxon>Eukaryota</taxon>
        <taxon>Fungi</taxon>
        <taxon>Dikarya</taxon>
        <taxon>Ascomycota</taxon>
        <taxon>Pezizomycotina</taxon>
        <taxon>Sordariomycetes</taxon>
        <taxon>Xylariomycetidae</taxon>
        <taxon>Amphisphaeriales</taxon>
        <taxon>Sporocadaceae</taxon>
        <taxon>Pestalotiopsis</taxon>
    </lineage>
</organism>
<dbReference type="Gene3D" id="3.90.550.10">
    <property type="entry name" value="Spore Coat Polysaccharide Biosynthesis Protein SpsA, Chain A"/>
    <property type="match status" value="1"/>
</dbReference>
<dbReference type="CDD" id="cd06423">
    <property type="entry name" value="CESA_like"/>
    <property type="match status" value="1"/>
</dbReference>
<keyword evidence="7" id="KW-1133">Transmembrane helix</keyword>
<dbReference type="InterPro" id="IPR001173">
    <property type="entry name" value="Glyco_trans_2-like"/>
</dbReference>
<proteinExistence type="predicted"/>
<dbReference type="GO" id="GO:0005975">
    <property type="term" value="P:carbohydrate metabolic process"/>
    <property type="evidence" value="ECO:0007669"/>
    <property type="project" value="InterPro"/>
</dbReference>
<comment type="cofactor">
    <cofactor evidence="1">
        <name>Co(2+)</name>
        <dbReference type="ChEBI" id="CHEBI:48828"/>
    </cofactor>
</comment>
<evidence type="ECO:0000256" key="6">
    <source>
        <dbReference type="ARBA" id="ARBA00023285"/>
    </source>
</evidence>
<keyword evidence="7" id="KW-0812">Transmembrane</keyword>
<evidence type="ECO:0000256" key="5">
    <source>
        <dbReference type="ARBA" id="ARBA00023277"/>
    </source>
</evidence>
<feature type="transmembrane region" description="Helical" evidence="7">
    <location>
        <begin position="414"/>
        <end position="433"/>
    </location>
</feature>
<dbReference type="Proteomes" id="UP000030651">
    <property type="component" value="Unassembled WGS sequence"/>
</dbReference>
<evidence type="ECO:0000313" key="9">
    <source>
        <dbReference type="EMBL" id="ETS82465.1"/>
    </source>
</evidence>
<dbReference type="PANTHER" id="PTHR46471:SF2">
    <property type="entry name" value="CHITIN DEACETYLASE-RELATED"/>
    <property type="match status" value="1"/>
</dbReference>
<dbReference type="HOGENOM" id="CLU_377223_0_0_1"/>
<dbReference type="KEGG" id="pfy:PFICI_04341"/>
<dbReference type="RefSeq" id="XP_007831113.1">
    <property type="nucleotide sequence ID" value="XM_007832922.1"/>
</dbReference>
<sequence length="782" mass="88449">MAFRTTVGRIVLFGSVLTFATVQYVHSQRPVPLLERLLRPLAFLFLLNYTWTILRWITYEPQAGITDDDRLPRIDVVIPAYNESAFIRESMNSVIHSNYPQQKIHLIVVDDGSTDDTWYHIVAASKSALDIQMKCTIKQHEQNAGKRQALVTGFSQGDHEVLVTLDSDSTLTRDTLRNLVTPLVLDPRVGGVAGHLSVANTGNPRHHSFRFLIPRLLEILFQYGGNIPRSAQTKSGFVVILPGANSAFRREAIRPHIATLNNQTFLGHPLRHGEDIEFAMKLLQDGWRTVYQSSAIVSTTAPETAYKALLMYIRWERSSYTYLLLGLLHLTYQEARHVLKNAVCHLGKSPMLLPTSANKPCEEDAKRMVVGGHGDLYPILNLICTSLSSITYIGIVVLRFLSFAKEPWIVRTDFWCLIVLALWNSLLFIPDALQDDWNNMRSAEDDGTEGQEVEASDNRRLKLVWKLQYAGLSAIFQTFFISWATVPGTVALTFDDGPWFFTNYVMDSLARYGAKATFFLNVWPHVNVNTRPEYWQPVVRRMLAEGHQIGIHTWGHENLDTLTDTERMATVKKATDFFAQPDFLNGTRPMYIRPPFGECSVETGCVDIFTRAGYRLVFWDWDSNDWKHDAGDLAYLTTEGLQEKLDTLTPAVDNLLVLMHDNRVQTAMNVEDLLGRITKAGFTPVTVGECIGDAKENWYSASIANSTTADLAHDQLEVTHQALKTKGHAEVFSLLLLMAMSIGAVIWAMRRFRVLRKQVLKLKLRKPLQTDEKHGEESGLLI</sequence>
<feature type="transmembrane region" description="Helical" evidence="7">
    <location>
        <begin position="467"/>
        <end position="486"/>
    </location>
</feature>
<evidence type="ECO:0000256" key="1">
    <source>
        <dbReference type="ARBA" id="ARBA00001941"/>
    </source>
</evidence>
<feature type="transmembrane region" description="Helical" evidence="7">
    <location>
        <begin position="731"/>
        <end position="749"/>
    </location>
</feature>
<keyword evidence="7" id="KW-0472">Membrane</keyword>
<dbReference type="GeneID" id="19269354"/>
<dbReference type="SUPFAM" id="SSF88713">
    <property type="entry name" value="Glycoside hydrolase/deacetylase"/>
    <property type="match status" value="1"/>
</dbReference>
<dbReference type="InterPro" id="IPR011330">
    <property type="entry name" value="Glyco_hydro/deAcase_b/a-brl"/>
</dbReference>
<dbReference type="SUPFAM" id="SSF53448">
    <property type="entry name" value="Nucleotide-diphospho-sugar transferases"/>
    <property type="match status" value="1"/>
</dbReference>
<dbReference type="PANTHER" id="PTHR46471">
    <property type="entry name" value="CHITIN DEACETYLASE"/>
    <property type="match status" value="1"/>
</dbReference>
<dbReference type="EMBL" id="KI912111">
    <property type="protein sequence ID" value="ETS82465.1"/>
    <property type="molecule type" value="Genomic_DNA"/>
</dbReference>
<dbReference type="OrthoDB" id="9876900at2759"/>
<gene>
    <name evidence="9" type="ORF">PFICI_04341</name>
</gene>
<dbReference type="Pfam" id="PF01522">
    <property type="entry name" value="Polysacc_deac_1"/>
    <property type="match status" value="1"/>
</dbReference>
<evidence type="ECO:0000313" key="10">
    <source>
        <dbReference type="Proteomes" id="UP000030651"/>
    </source>
</evidence>
<keyword evidence="5" id="KW-0119">Carbohydrate metabolism</keyword>
<evidence type="ECO:0000256" key="4">
    <source>
        <dbReference type="ARBA" id="ARBA00022801"/>
    </source>
</evidence>
<keyword evidence="2" id="KW-0479">Metal-binding</keyword>
<dbReference type="InParanoid" id="W3X8U7"/>
<evidence type="ECO:0000256" key="7">
    <source>
        <dbReference type="SAM" id="Phobius"/>
    </source>
</evidence>